<dbReference type="Gene3D" id="2.60.120.200">
    <property type="match status" value="1"/>
</dbReference>
<evidence type="ECO:0000313" key="2">
    <source>
        <dbReference type="EMBL" id="QDU57608.1"/>
    </source>
</evidence>
<dbReference type="Pfam" id="PF13385">
    <property type="entry name" value="Laminin_G_3"/>
    <property type="match status" value="1"/>
</dbReference>
<sequence>MRRMLWTLILGYVSLYGVAVDASTIAYWRFEDGTADADLEHIAVDANTWSADVMDVSGNGHHLSAWITGEYAGHAYRSDVAAPIVESTSETNKLSVQNTGSYPGMFTGPTGIESFAPAQFTIEASIKLEDGGHRTFVGRDSYGAVTDNAAVSALYFQLVPGNAIAFKFADQAGFWHEAISAENIVDTWQYGVDDPNDALWYHAAAVSDGSTLSVYLSSEEDPSNYQLVAQADLLASGSTNTGLSAGAGDGGDWDAGNFTVGRGMYDGGHGDRAYGYIDEVRISDVALSPGELLNVPEPGTMILALFGVAAVAAMRRR</sequence>
<dbReference type="InterPro" id="IPR013320">
    <property type="entry name" value="ConA-like_dom_sf"/>
</dbReference>
<dbReference type="SUPFAM" id="SSF49899">
    <property type="entry name" value="Concanavalin A-like lectins/glucanases"/>
    <property type="match status" value="1"/>
</dbReference>
<evidence type="ECO:0000259" key="1">
    <source>
        <dbReference type="Pfam" id="PF07589"/>
    </source>
</evidence>
<dbReference type="RefSeq" id="WP_145248878.1">
    <property type="nucleotide sequence ID" value="NZ_CP036278.1"/>
</dbReference>
<keyword evidence="3" id="KW-1185">Reference proteome</keyword>
<dbReference type="Pfam" id="PF07589">
    <property type="entry name" value="PEP-CTERM"/>
    <property type="match status" value="1"/>
</dbReference>
<dbReference type="Proteomes" id="UP000315750">
    <property type="component" value="Chromosome"/>
</dbReference>
<organism evidence="2 3">
    <name type="scientific">Aeoliella mucimassa</name>
    <dbReference type="NCBI Taxonomy" id="2527972"/>
    <lineage>
        <taxon>Bacteria</taxon>
        <taxon>Pseudomonadati</taxon>
        <taxon>Planctomycetota</taxon>
        <taxon>Planctomycetia</taxon>
        <taxon>Pirellulales</taxon>
        <taxon>Lacipirellulaceae</taxon>
        <taxon>Aeoliella</taxon>
    </lineage>
</organism>
<accession>A0A518ASA5</accession>
<proteinExistence type="predicted"/>
<name>A0A518ASA5_9BACT</name>
<dbReference type="InterPro" id="IPR013424">
    <property type="entry name" value="Ice-binding_C"/>
</dbReference>
<evidence type="ECO:0000313" key="3">
    <source>
        <dbReference type="Proteomes" id="UP000315750"/>
    </source>
</evidence>
<reference evidence="2 3" key="1">
    <citation type="submission" date="2019-02" db="EMBL/GenBank/DDBJ databases">
        <title>Deep-cultivation of Planctomycetes and their phenomic and genomic characterization uncovers novel biology.</title>
        <authorList>
            <person name="Wiegand S."/>
            <person name="Jogler M."/>
            <person name="Boedeker C."/>
            <person name="Pinto D."/>
            <person name="Vollmers J."/>
            <person name="Rivas-Marin E."/>
            <person name="Kohn T."/>
            <person name="Peeters S.H."/>
            <person name="Heuer A."/>
            <person name="Rast P."/>
            <person name="Oberbeckmann S."/>
            <person name="Bunk B."/>
            <person name="Jeske O."/>
            <person name="Meyerdierks A."/>
            <person name="Storesund J.E."/>
            <person name="Kallscheuer N."/>
            <person name="Luecker S."/>
            <person name="Lage O.M."/>
            <person name="Pohl T."/>
            <person name="Merkel B.J."/>
            <person name="Hornburger P."/>
            <person name="Mueller R.-W."/>
            <person name="Bruemmer F."/>
            <person name="Labrenz M."/>
            <person name="Spormann A.M."/>
            <person name="Op den Camp H."/>
            <person name="Overmann J."/>
            <person name="Amann R."/>
            <person name="Jetten M.S.M."/>
            <person name="Mascher T."/>
            <person name="Medema M.H."/>
            <person name="Devos D.P."/>
            <person name="Kaster A.-K."/>
            <person name="Ovreas L."/>
            <person name="Rohde M."/>
            <person name="Galperin M.Y."/>
            <person name="Jogler C."/>
        </authorList>
    </citation>
    <scope>NUCLEOTIDE SEQUENCE [LARGE SCALE GENOMIC DNA]</scope>
    <source>
        <strain evidence="2 3">Pan181</strain>
    </source>
</reference>
<protein>
    <recommendedName>
        <fullName evidence="1">Ice-binding protein C-terminal domain-containing protein</fullName>
    </recommendedName>
</protein>
<dbReference type="EMBL" id="CP036278">
    <property type="protein sequence ID" value="QDU57608.1"/>
    <property type="molecule type" value="Genomic_DNA"/>
</dbReference>
<gene>
    <name evidence="2" type="ORF">Pan181_38260</name>
</gene>
<feature type="domain" description="Ice-binding protein C-terminal" evidence="1">
    <location>
        <begin position="295"/>
        <end position="317"/>
    </location>
</feature>
<dbReference type="AlphaFoldDB" id="A0A518ASA5"/>
<dbReference type="OrthoDB" id="267919at2"/>
<dbReference type="KEGG" id="amuc:Pan181_38260"/>